<feature type="region of interest" description="Disordered" evidence="1">
    <location>
        <begin position="1"/>
        <end position="72"/>
    </location>
</feature>
<accession>W6QR74</accession>
<evidence type="ECO:0000313" key="2">
    <source>
        <dbReference type="EMBL" id="CDM32047.1"/>
    </source>
</evidence>
<feature type="compositionally biased region" description="Low complexity" evidence="1">
    <location>
        <begin position="51"/>
        <end position="68"/>
    </location>
</feature>
<organism evidence="2 3">
    <name type="scientific">Penicillium roqueforti (strain FM164)</name>
    <dbReference type="NCBI Taxonomy" id="1365484"/>
    <lineage>
        <taxon>Eukaryota</taxon>
        <taxon>Fungi</taxon>
        <taxon>Dikarya</taxon>
        <taxon>Ascomycota</taxon>
        <taxon>Pezizomycotina</taxon>
        <taxon>Eurotiomycetes</taxon>
        <taxon>Eurotiomycetidae</taxon>
        <taxon>Eurotiales</taxon>
        <taxon>Aspergillaceae</taxon>
        <taxon>Penicillium</taxon>
    </lineage>
</organism>
<protein>
    <submittedName>
        <fullName evidence="2">Genomic scaffold, ProqFM164S02</fullName>
    </submittedName>
</protein>
<name>W6QR74_PENRF</name>
<gene>
    <name evidence="2" type="ORF">PROQFM164_S02g002198</name>
</gene>
<evidence type="ECO:0000313" key="3">
    <source>
        <dbReference type="Proteomes" id="UP000030686"/>
    </source>
</evidence>
<dbReference type="OrthoDB" id="4364490at2759"/>
<sequence length="253" mass="27015">MDDSFPQTDCEARTDREARSPSPPSSASYSTDTTTSPVKPAGPMGFFAAVGDSSSSAPSSSSPTSDGSFAPRVDGLTQVITAIGLTFGRESGSPDELSFGDDGGPDRGAEVSVAAETVRQVQFLLRYGDYAGMVWNVLRKISRLSNTPLPDTVVAFDAELDIGEEDQAVEELGGPPGAWQILRRLVDLLNNREGIQIDESMARSAIKAYALRNKLCHSSNLRDKCPPDIARDAGDCATTGWTRCTSKTERQSD</sequence>
<feature type="compositionally biased region" description="Low complexity" evidence="1">
    <location>
        <begin position="25"/>
        <end position="37"/>
    </location>
</feature>
<reference evidence="2" key="1">
    <citation type="journal article" date="2014" name="Nat. Commun.">
        <title>Multiple recent horizontal transfers of a large genomic region in cheese making fungi.</title>
        <authorList>
            <person name="Cheeseman K."/>
            <person name="Ropars J."/>
            <person name="Renault P."/>
            <person name="Dupont J."/>
            <person name="Gouzy J."/>
            <person name="Branca A."/>
            <person name="Abraham A.L."/>
            <person name="Ceppi M."/>
            <person name="Conseiller E."/>
            <person name="Debuchy R."/>
            <person name="Malagnac F."/>
            <person name="Goarin A."/>
            <person name="Silar P."/>
            <person name="Lacoste S."/>
            <person name="Sallet E."/>
            <person name="Bensimon A."/>
            <person name="Giraud T."/>
            <person name="Brygoo Y."/>
        </authorList>
    </citation>
    <scope>NUCLEOTIDE SEQUENCE [LARGE SCALE GENOMIC DNA]</scope>
    <source>
        <strain evidence="2">FM164</strain>
    </source>
</reference>
<dbReference type="EMBL" id="HG792016">
    <property type="protein sequence ID" value="CDM32047.1"/>
    <property type="molecule type" value="Genomic_DNA"/>
</dbReference>
<dbReference type="Proteomes" id="UP000030686">
    <property type="component" value="Unassembled WGS sequence"/>
</dbReference>
<feature type="compositionally biased region" description="Basic and acidic residues" evidence="1">
    <location>
        <begin position="10"/>
        <end position="19"/>
    </location>
</feature>
<keyword evidence="3" id="KW-1185">Reference proteome</keyword>
<dbReference type="AlphaFoldDB" id="W6QR74"/>
<evidence type="ECO:0000256" key="1">
    <source>
        <dbReference type="SAM" id="MobiDB-lite"/>
    </source>
</evidence>
<proteinExistence type="predicted"/>